<evidence type="ECO:0000259" key="12">
    <source>
        <dbReference type="Pfam" id="PF00117"/>
    </source>
</evidence>
<comment type="function">
    <text evidence="10">IGPS catalyzes the conversion of PRFAR and glutamine to IGP, AICAR and glutamate. The HisH subunit catalyzes the hydrolysis of glutamine to glutamate and ammonia as part of the synthesis of IGP and AICAR. The resulting ammonia molecule is channeled to the active site of HisF.</text>
</comment>
<evidence type="ECO:0000313" key="14">
    <source>
        <dbReference type="Proteomes" id="UP000178572"/>
    </source>
</evidence>
<evidence type="ECO:0000256" key="7">
    <source>
        <dbReference type="ARBA" id="ARBA00023239"/>
    </source>
</evidence>
<evidence type="ECO:0000256" key="4">
    <source>
        <dbReference type="ARBA" id="ARBA00022801"/>
    </source>
</evidence>
<evidence type="ECO:0000256" key="5">
    <source>
        <dbReference type="ARBA" id="ARBA00022962"/>
    </source>
</evidence>
<keyword evidence="4 10" id="KW-0378">Hydrolase</keyword>
<name>A0A1F6E2U8_9BACT</name>
<dbReference type="GO" id="GO:0016829">
    <property type="term" value="F:lyase activity"/>
    <property type="evidence" value="ECO:0007669"/>
    <property type="project" value="UniProtKB-KW"/>
</dbReference>
<keyword evidence="3 10" id="KW-0028">Amino-acid biosynthesis</keyword>
<dbReference type="GO" id="GO:0000105">
    <property type="term" value="P:L-histidine biosynthetic process"/>
    <property type="evidence" value="ECO:0007669"/>
    <property type="project" value="UniProtKB-UniRule"/>
</dbReference>
<dbReference type="GO" id="GO:0004359">
    <property type="term" value="F:glutaminase activity"/>
    <property type="evidence" value="ECO:0007669"/>
    <property type="project" value="UniProtKB-EC"/>
</dbReference>
<dbReference type="SUPFAM" id="SSF52317">
    <property type="entry name" value="Class I glutamine amidotransferase-like"/>
    <property type="match status" value="1"/>
</dbReference>
<dbReference type="PANTHER" id="PTHR42701">
    <property type="entry name" value="IMIDAZOLE GLYCEROL PHOSPHATE SYNTHASE SUBUNIT HISH"/>
    <property type="match status" value="1"/>
</dbReference>
<dbReference type="PIRSF" id="PIRSF000495">
    <property type="entry name" value="Amidotransf_hisH"/>
    <property type="match status" value="1"/>
</dbReference>
<dbReference type="Pfam" id="PF00117">
    <property type="entry name" value="GATase"/>
    <property type="match status" value="1"/>
</dbReference>
<evidence type="ECO:0000256" key="2">
    <source>
        <dbReference type="ARBA" id="ARBA00011152"/>
    </source>
</evidence>
<dbReference type="GO" id="GO:0000107">
    <property type="term" value="F:imidazoleglycerol-phosphate synthase activity"/>
    <property type="evidence" value="ECO:0007669"/>
    <property type="project" value="UniProtKB-UniRule"/>
</dbReference>
<reference evidence="13 14" key="1">
    <citation type="journal article" date="2016" name="Nat. Commun.">
        <title>Thousands of microbial genomes shed light on interconnected biogeochemical processes in an aquifer system.</title>
        <authorList>
            <person name="Anantharaman K."/>
            <person name="Brown C.T."/>
            <person name="Hug L.A."/>
            <person name="Sharon I."/>
            <person name="Castelle C.J."/>
            <person name="Probst A.J."/>
            <person name="Thomas B.C."/>
            <person name="Singh A."/>
            <person name="Wilkins M.J."/>
            <person name="Karaoz U."/>
            <person name="Brodie E.L."/>
            <person name="Williams K.H."/>
            <person name="Hubbard S.S."/>
            <person name="Banfield J.F."/>
        </authorList>
    </citation>
    <scope>NUCLEOTIDE SEQUENCE [LARGE SCALE GENOMIC DNA]</scope>
</reference>
<keyword evidence="5 10" id="KW-0315">Glutamine amidotransferase</keyword>
<organism evidence="13 14">
    <name type="scientific">Candidatus Kaiserbacteria bacterium RIFCSPHIGHO2_02_FULL_59_21</name>
    <dbReference type="NCBI Taxonomy" id="1798500"/>
    <lineage>
        <taxon>Bacteria</taxon>
        <taxon>Candidatus Kaiseribacteriota</taxon>
    </lineage>
</organism>
<comment type="pathway">
    <text evidence="1 10">Amino-acid biosynthesis; L-histidine biosynthesis; L-histidine from 5-phospho-alpha-D-ribose 1-diphosphate: step 5/9.</text>
</comment>
<sequence>MNISVIDYGASNLQSVGNALEKLGVSFDVITTPEGLKGTDKVILPGVGAAGSAMQALMARGFAAALPNLTVPILGVCLGLQLFARMSEEDNTTCLGILPGDVKRLRTELKVPHMGWNRVRLLKDSPLTKGIPDGSFFYFVNSYYLPVGEFTTGETIYDVPLTAIAQRGNFYGTQFHPEKSAEWGMKILDNFCRLSR</sequence>
<dbReference type="CDD" id="cd01748">
    <property type="entry name" value="GATase1_IGP_Synthase"/>
    <property type="match status" value="1"/>
</dbReference>
<evidence type="ECO:0000313" key="13">
    <source>
        <dbReference type="EMBL" id="OGG67532.1"/>
    </source>
</evidence>
<comment type="catalytic activity">
    <reaction evidence="8 10">
        <text>5-[(5-phospho-1-deoxy-D-ribulos-1-ylimino)methylamino]-1-(5-phospho-beta-D-ribosyl)imidazole-4-carboxamide + L-glutamine = D-erythro-1-(imidazol-4-yl)glycerol 3-phosphate + 5-amino-1-(5-phospho-beta-D-ribosyl)imidazole-4-carboxamide + L-glutamate + H(+)</text>
        <dbReference type="Rhea" id="RHEA:24793"/>
        <dbReference type="ChEBI" id="CHEBI:15378"/>
        <dbReference type="ChEBI" id="CHEBI:29985"/>
        <dbReference type="ChEBI" id="CHEBI:58278"/>
        <dbReference type="ChEBI" id="CHEBI:58359"/>
        <dbReference type="ChEBI" id="CHEBI:58475"/>
        <dbReference type="ChEBI" id="CHEBI:58525"/>
        <dbReference type="EC" id="4.3.2.10"/>
    </reaction>
</comment>
<protein>
    <recommendedName>
        <fullName evidence="10">Imidazole glycerol phosphate synthase subunit HisH</fullName>
        <ecNumber evidence="10">4.3.2.10</ecNumber>
    </recommendedName>
    <alternativeName>
        <fullName evidence="10">IGP synthase glutaminase subunit</fullName>
        <ecNumber evidence="10">3.5.1.2</ecNumber>
    </alternativeName>
    <alternativeName>
        <fullName evidence="10">IGP synthase subunit HisH</fullName>
    </alternativeName>
    <alternativeName>
        <fullName evidence="10">ImGP synthase subunit HisH</fullName>
        <shortName evidence="10">IGPS subunit HisH</shortName>
    </alternativeName>
</protein>
<dbReference type="EMBL" id="MFLN01000005">
    <property type="protein sequence ID" value="OGG67532.1"/>
    <property type="molecule type" value="Genomic_DNA"/>
</dbReference>
<dbReference type="STRING" id="1798500.A3C21_01435"/>
<dbReference type="PANTHER" id="PTHR42701:SF1">
    <property type="entry name" value="IMIDAZOLE GLYCEROL PHOSPHATE SYNTHASE SUBUNIT HISH"/>
    <property type="match status" value="1"/>
</dbReference>
<keyword evidence="10" id="KW-0963">Cytoplasm</keyword>
<feature type="active site" description="Nucleophile" evidence="10 11">
    <location>
        <position position="77"/>
    </location>
</feature>
<evidence type="ECO:0000256" key="10">
    <source>
        <dbReference type="HAMAP-Rule" id="MF_00278"/>
    </source>
</evidence>
<evidence type="ECO:0000256" key="6">
    <source>
        <dbReference type="ARBA" id="ARBA00023102"/>
    </source>
</evidence>
<dbReference type="Gene3D" id="3.40.50.880">
    <property type="match status" value="1"/>
</dbReference>
<dbReference type="InterPro" id="IPR029062">
    <property type="entry name" value="Class_I_gatase-like"/>
</dbReference>
<feature type="domain" description="Glutamine amidotransferase" evidence="12">
    <location>
        <begin position="5"/>
        <end position="192"/>
    </location>
</feature>
<evidence type="ECO:0000256" key="8">
    <source>
        <dbReference type="ARBA" id="ARBA00047838"/>
    </source>
</evidence>
<feature type="active site" evidence="10 11">
    <location>
        <position position="178"/>
    </location>
</feature>
<accession>A0A1F6E2U8</accession>
<keyword evidence="6 10" id="KW-0368">Histidine biosynthesis</keyword>
<dbReference type="NCBIfam" id="TIGR01855">
    <property type="entry name" value="IMP_synth_hisH"/>
    <property type="match status" value="1"/>
</dbReference>
<dbReference type="GO" id="GO:0005737">
    <property type="term" value="C:cytoplasm"/>
    <property type="evidence" value="ECO:0007669"/>
    <property type="project" value="UniProtKB-SubCell"/>
</dbReference>
<comment type="subunit">
    <text evidence="2 10">Heterodimer of HisH and HisF.</text>
</comment>
<evidence type="ECO:0000256" key="3">
    <source>
        <dbReference type="ARBA" id="ARBA00022605"/>
    </source>
</evidence>
<comment type="subcellular location">
    <subcellularLocation>
        <location evidence="10">Cytoplasm</location>
    </subcellularLocation>
</comment>
<keyword evidence="7 10" id="KW-0456">Lyase</keyword>
<proteinExistence type="inferred from homology"/>
<dbReference type="EC" id="4.3.2.10" evidence="10"/>
<dbReference type="Proteomes" id="UP000178572">
    <property type="component" value="Unassembled WGS sequence"/>
</dbReference>
<dbReference type="HAMAP" id="MF_00278">
    <property type="entry name" value="HisH"/>
    <property type="match status" value="1"/>
</dbReference>
<dbReference type="InterPro" id="IPR010139">
    <property type="entry name" value="Imidazole-glycPsynth_HisH"/>
</dbReference>
<dbReference type="UniPathway" id="UPA00031">
    <property type="reaction ID" value="UER00010"/>
</dbReference>
<feature type="active site" evidence="10 11">
    <location>
        <position position="176"/>
    </location>
</feature>
<keyword evidence="13" id="KW-0808">Transferase</keyword>
<dbReference type="InterPro" id="IPR017926">
    <property type="entry name" value="GATASE"/>
</dbReference>
<dbReference type="EC" id="3.5.1.2" evidence="10"/>
<dbReference type="AlphaFoldDB" id="A0A1F6E2U8"/>
<evidence type="ECO:0000256" key="11">
    <source>
        <dbReference type="PIRSR" id="PIRSR000495-1"/>
    </source>
</evidence>
<gene>
    <name evidence="10" type="primary">hisH</name>
    <name evidence="13" type="ORF">A3C21_01435</name>
</gene>
<evidence type="ECO:0000256" key="1">
    <source>
        <dbReference type="ARBA" id="ARBA00005091"/>
    </source>
</evidence>
<comment type="caution">
    <text evidence="13">The sequence shown here is derived from an EMBL/GenBank/DDBJ whole genome shotgun (WGS) entry which is preliminary data.</text>
</comment>
<dbReference type="PROSITE" id="PS51273">
    <property type="entry name" value="GATASE_TYPE_1"/>
    <property type="match status" value="1"/>
</dbReference>
<comment type="catalytic activity">
    <reaction evidence="9 10">
        <text>L-glutamine + H2O = L-glutamate + NH4(+)</text>
        <dbReference type="Rhea" id="RHEA:15889"/>
        <dbReference type="ChEBI" id="CHEBI:15377"/>
        <dbReference type="ChEBI" id="CHEBI:28938"/>
        <dbReference type="ChEBI" id="CHEBI:29985"/>
        <dbReference type="ChEBI" id="CHEBI:58359"/>
        <dbReference type="EC" id="3.5.1.2"/>
    </reaction>
</comment>
<evidence type="ECO:0000256" key="9">
    <source>
        <dbReference type="ARBA" id="ARBA00049534"/>
    </source>
</evidence>